<dbReference type="PANTHER" id="PTHR33112:SF16">
    <property type="entry name" value="HETEROKARYON INCOMPATIBILITY DOMAIN-CONTAINING PROTEIN"/>
    <property type="match status" value="1"/>
</dbReference>
<accession>A0A2J6SKP7</accession>
<dbReference type="Proteomes" id="UP000235371">
    <property type="component" value="Unassembled WGS sequence"/>
</dbReference>
<dbReference type="EMBL" id="KZ613912">
    <property type="protein sequence ID" value="PMD51300.1"/>
    <property type="molecule type" value="Genomic_DNA"/>
</dbReference>
<sequence>MHVSKLHENMRSGKPCKRCVAMTSTLDGLRQLASADGYGHFDVADLHRSATNGCSCCSLLYGLYIHHVEPSDSKLDAPQGTGYWKLRSTNQLGVKESRDRYENLDYHFIRDEKRYFPSSYTLLSVRTSPGDPAERFIDAANFRAPLRATEFENQIRDQLNACNHSHEKCPKREKTELPARVIDVLPSTPRLYLSRPNDRAEYVTLSYCWGGPQDLTTSTATLNDRKSAIPISLLPPGLQDAISITRLLGFQYLWVDALCILQDSIEDKAAEIAKMAAIYRNASMTIAAANTSSVKDSFLRDIVLPATCQLPFLNPDGSPGTISLGASDIAPRDLEPLSTRAWTLQESLLSPRVLYFGNRDVTWKCLSEMTNITKVNADYDEFNTYEYRRHPPFLDNFLFPDAEMFSKTTTRDTSDRFMERSKGGLTQYGVWTYIMEDYSRRSLSVQADRLPALAGIAGELQKMWQDTHIVSMWRKCFLQHLGWRAYDDRGAKLATDFQSPTWLWTTAGFRVHVEPYFKFECARIREIDVQLAPPDSSFGEILSGKIILEGEVSTLKDIEERQTSSWEHEHWDIQECITLDRELGGEENEVSYETRFLLLGCYSQHRSHGVGLILKPFGDGTWRRIGLTYTHEDDLSMMPLMWPRDRYQPQVITVV</sequence>
<feature type="domain" description="Heterokaryon incompatibility" evidence="1">
    <location>
        <begin position="202"/>
        <end position="346"/>
    </location>
</feature>
<protein>
    <submittedName>
        <fullName evidence="2">HET-domain-containing protein</fullName>
    </submittedName>
</protein>
<dbReference type="RefSeq" id="XP_024728204.1">
    <property type="nucleotide sequence ID" value="XM_024878690.1"/>
</dbReference>
<dbReference type="Pfam" id="PF06985">
    <property type="entry name" value="HET"/>
    <property type="match status" value="1"/>
</dbReference>
<dbReference type="AlphaFoldDB" id="A0A2J6SKP7"/>
<dbReference type="GeneID" id="36586767"/>
<dbReference type="InterPro" id="IPR010730">
    <property type="entry name" value="HET"/>
</dbReference>
<evidence type="ECO:0000259" key="1">
    <source>
        <dbReference type="Pfam" id="PF06985"/>
    </source>
</evidence>
<dbReference type="InParanoid" id="A0A2J6SKP7"/>
<evidence type="ECO:0000313" key="2">
    <source>
        <dbReference type="EMBL" id="PMD51300.1"/>
    </source>
</evidence>
<dbReference type="STRING" id="1095630.A0A2J6SKP7"/>
<evidence type="ECO:0000313" key="3">
    <source>
        <dbReference type="Proteomes" id="UP000235371"/>
    </source>
</evidence>
<gene>
    <name evidence="2" type="ORF">K444DRAFT_601583</name>
</gene>
<dbReference type="OrthoDB" id="5125733at2759"/>
<name>A0A2J6SKP7_9HELO</name>
<reference evidence="2 3" key="1">
    <citation type="submission" date="2016-04" db="EMBL/GenBank/DDBJ databases">
        <title>A degradative enzymes factory behind the ericoid mycorrhizal symbiosis.</title>
        <authorList>
            <consortium name="DOE Joint Genome Institute"/>
            <person name="Martino E."/>
            <person name="Morin E."/>
            <person name="Grelet G."/>
            <person name="Kuo A."/>
            <person name="Kohler A."/>
            <person name="Daghino S."/>
            <person name="Barry K."/>
            <person name="Choi C."/>
            <person name="Cichocki N."/>
            <person name="Clum A."/>
            <person name="Copeland A."/>
            <person name="Hainaut M."/>
            <person name="Haridas S."/>
            <person name="Labutti K."/>
            <person name="Lindquist E."/>
            <person name="Lipzen A."/>
            <person name="Khouja H.-R."/>
            <person name="Murat C."/>
            <person name="Ohm R."/>
            <person name="Olson A."/>
            <person name="Spatafora J."/>
            <person name="Veneault-Fourrey C."/>
            <person name="Henrissat B."/>
            <person name="Grigoriev I."/>
            <person name="Martin F."/>
            <person name="Perotto S."/>
        </authorList>
    </citation>
    <scope>NUCLEOTIDE SEQUENCE [LARGE SCALE GENOMIC DNA]</scope>
    <source>
        <strain evidence="2 3">E</strain>
    </source>
</reference>
<dbReference type="PANTHER" id="PTHR33112">
    <property type="entry name" value="DOMAIN PROTEIN, PUTATIVE-RELATED"/>
    <property type="match status" value="1"/>
</dbReference>
<proteinExistence type="predicted"/>
<organism evidence="2 3">
    <name type="scientific">Hyaloscypha bicolor E</name>
    <dbReference type="NCBI Taxonomy" id="1095630"/>
    <lineage>
        <taxon>Eukaryota</taxon>
        <taxon>Fungi</taxon>
        <taxon>Dikarya</taxon>
        <taxon>Ascomycota</taxon>
        <taxon>Pezizomycotina</taxon>
        <taxon>Leotiomycetes</taxon>
        <taxon>Helotiales</taxon>
        <taxon>Hyaloscyphaceae</taxon>
        <taxon>Hyaloscypha</taxon>
        <taxon>Hyaloscypha bicolor</taxon>
    </lineage>
</organism>
<keyword evidence="3" id="KW-1185">Reference proteome</keyword>